<gene>
    <name evidence="1" type="ordered locus">MTR_8g012500</name>
</gene>
<dbReference type="PaxDb" id="3880-AET01435"/>
<name>G7LF77_MEDTR</name>
<dbReference type="EMBL" id="CM001224">
    <property type="protein sequence ID" value="AET01435.1"/>
    <property type="molecule type" value="Genomic_DNA"/>
</dbReference>
<evidence type="ECO:0000313" key="3">
    <source>
        <dbReference type="Proteomes" id="UP000002051"/>
    </source>
</evidence>
<proteinExistence type="predicted"/>
<evidence type="ECO:0000313" key="1">
    <source>
        <dbReference type="EMBL" id="AET01435.1"/>
    </source>
</evidence>
<keyword evidence="3" id="KW-1185">Reference proteome</keyword>
<reference evidence="1 3" key="2">
    <citation type="journal article" date="2014" name="BMC Genomics">
        <title>An improved genome release (version Mt4.0) for the model legume Medicago truncatula.</title>
        <authorList>
            <person name="Tang H."/>
            <person name="Krishnakumar V."/>
            <person name="Bidwell S."/>
            <person name="Rosen B."/>
            <person name="Chan A."/>
            <person name="Zhou S."/>
            <person name="Gentzbittel L."/>
            <person name="Childs K.L."/>
            <person name="Yandell M."/>
            <person name="Gundlach H."/>
            <person name="Mayer K.F."/>
            <person name="Schwartz D.C."/>
            <person name="Town C.D."/>
        </authorList>
    </citation>
    <scope>GENOME REANNOTATION</scope>
    <source>
        <strain evidence="2 3">cv. Jemalong A17</strain>
    </source>
</reference>
<evidence type="ECO:0000313" key="2">
    <source>
        <dbReference type="EnsemblPlants" id="AET01435"/>
    </source>
</evidence>
<reference evidence="2" key="3">
    <citation type="submission" date="2015-04" db="UniProtKB">
        <authorList>
            <consortium name="EnsemblPlants"/>
        </authorList>
    </citation>
    <scope>IDENTIFICATION</scope>
    <source>
        <strain evidence="2">cv. Jemalong A17</strain>
    </source>
</reference>
<dbReference type="AlphaFoldDB" id="G7LF77"/>
<reference evidence="1 3" key="1">
    <citation type="journal article" date="2011" name="Nature">
        <title>The Medicago genome provides insight into the evolution of rhizobial symbioses.</title>
        <authorList>
            <person name="Young N.D."/>
            <person name="Debelle F."/>
            <person name="Oldroyd G.E."/>
            <person name="Geurts R."/>
            <person name="Cannon S.B."/>
            <person name="Udvardi M.K."/>
            <person name="Benedito V.A."/>
            <person name="Mayer K.F."/>
            <person name="Gouzy J."/>
            <person name="Schoof H."/>
            <person name="Van de Peer Y."/>
            <person name="Proost S."/>
            <person name="Cook D.R."/>
            <person name="Meyers B.C."/>
            <person name="Spannagl M."/>
            <person name="Cheung F."/>
            <person name="De Mita S."/>
            <person name="Krishnakumar V."/>
            <person name="Gundlach H."/>
            <person name="Zhou S."/>
            <person name="Mudge J."/>
            <person name="Bharti A.K."/>
            <person name="Murray J.D."/>
            <person name="Naoumkina M.A."/>
            <person name="Rosen B."/>
            <person name="Silverstein K.A."/>
            <person name="Tang H."/>
            <person name="Rombauts S."/>
            <person name="Zhao P.X."/>
            <person name="Zhou P."/>
            <person name="Barbe V."/>
            <person name="Bardou P."/>
            <person name="Bechner M."/>
            <person name="Bellec A."/>
            <person name="Berger A."/>
            <person name="Berges H."/>
            <person name="Bidwell S."/>
            <person name="Bisseling T."/>
            <person name="Choisne N."/>
            <person name="Couloux A."/>
            <person name="Denny R."/>
            <person name="Deshpande S."/>
            <person name="Dai X."/>
            <person name="Doyle J.J."/>
            <person name="Dudez A.M."/>
            <person name="Farmer A.D."/>
            <person name="Fouteau S."/>
            <person name="Franken C."/>
            <person name="Gibelin C."/>
            <person name="Gish J."/>
            <person name="Goldstein S."/>
            <person name="Gonzalez A.J."/>
            <person name="Green P.J."/>
            <person name="Hallab A."/>
            <person name="Hartog M."/>
            <person name="Hua A."/>
            <person name="Humphray S.J."/>
            <person name="Jeong D.H."/>
            <person name="Jing Y."/>
            <person name="Jocker A."/>
            <person name="Kenton S.M."/>
            <person name="Kim D.J."/>
            <person name="Klee K."/>
            <person name="Lai H."/>
            <person name="Lang C."/>
            <person name="Lin S."/>
            <person name="Macmil S.L."/>
            <person name="Magdelenat G."/>
            <person name="Matthews L."/>
            <person name="McCorrison J."/>
            <person name="Monaghan E.L."/>
            <person name="Mun J.H."/>
            <person name="Najar F.Z."/>
            <person name="Nicholson C."/>
            <person name="Noirot C."/>
            <person name="O'Bleness M."/>
            <person name="Paule C.R."/>
            <person name="Poulain J."/>
            <person name="Prion F."/>
            <person name="Qin B."/>
            <person name="Qu C."/>
            <person name="Retzel E.F."/>
            <person name="Riddle C."/>
            <person name="Sallet E."/>
            <person name="Samain S."/>
            <person name="Samson N."/>
            <person name="Sanders I."/>
            <person name="Saurat O."/>
            <person name="Scarpelli C."/>
            <person name="Schiex T."/>
            <person name="Segurens B."/>
            <person name="Severin A.J."/>
            <person name="Sherrier D.J."/>
            <person name="Shi R."/>
            <person name="Sims S."/>
            <person name="Singer S.R."/>
            <person name="Sinharoy S."/>
            <person name="Sterck L."/>
            <person name="Viollet A."/>
            <person name="Wang B.B."/>
            <person name="Wang K."/>
            <person name="Wang M."/>
            <person name="Wang X."/>
            <person name="Warfsmann J."/>
            <person name="Weissenbach J."/>
            <person name="White D.D."/>
            <person name="White J.D."/>
            <person name="Wiley G.B."/>
            <person name="Wincker P."/>
            <person name="Xing Y."/>
            <person name="Yang L."/>
            <person name="Yao Z."/>
            <person name="Ying F."/>
            <person name="Zhai J."/>
            <person name="Zhou L."/>
            <person name="Zuber A."/>
            <person name="Denarie J."/>
            <person name="Dixon R.A."/>
            <person name="May G.D."/>
            <person name="Schwartz D.C."/>
            <person name="Rogers J."/>
            <person name="Quetier F."/>
            <person name="Town C.D."/>
            <person name="Roe B.A."/>
        </authorList>
    </citation>
    <scope>NUCLEOTIDE SEQUENCE [LARGE SCALE GENOMIC DNA]</scope>
    <source>
        <strain evidence="1">A17</strain>
        <strain evidence="2 3">cv. Jemalong A17</strain>
    </source>
</reference>
<accession>G7LF77</accession>
<dbReference type="HOGENOM" id="CLU_3071758_0_0_1"/>
<protein>
    <submittedName>
        <fullName evidence="1 2">Uncharacterized protein</fullName>
    </submittedName>
</protein>
<dbReference type="EnsemblPlants" id="AET01435">
    <property type="protein sequence ID" value="AET01435"/>
    <property type="gene ID" value="MTR_8g012500"/>
</dbReference>
<dbReference type="Proteomes" id="UP000002051">
    <property type="component" value="Chromosome 8"/>
</dbReference>
<organism evidence="1 3">
    <name type="scientific">Medicago truncatula</name>
    <name type="common">Barrel medic</name>
    <name type="synonym">Medicago tribuloides</name>
    <dbReference type="NCBI Taxonomy" id="3880"/>
    <lineage>
        <taxon>Eukaryota</taxon>
        <taxon>Viridiplantae</taxon>
        <taxon>Streptophyta</taxon>
        <taxon>Embryophyta</taxon>
        <taxon>Tracheophyta</taxon>
        <taxon>Spermatophyta</taxon>
        <taxon>Magnoliopsida</taxon>
        <taxon>eudicotyledons</taxon>
        <taxon>Gunneridae</taxon>
        <taxon>Pentapetalae</taxon>
        <taxon>rosids</taxon>
        <taxon>fabids</taxon>
        <taxon>Fabales</taxon>
        <taxon>Fabaceae</taxon>
        <taxon>Papilionoideae</taxon>
        <taxon>50 kb inversion clade</taxon>
        <taxon>NPAAA clade</taxon>
        <taxon>Hologalegina</taxon>
        <taxon>IRL clade</taxon>
        <taxon>Trifolieae</taxon>
        <taxon>Medicago</taxon>
    </lineage>
</organism>
<sequence>MVTERAGTTNKVSTFRAAAHDAANVLELPPDVVDIVSRLARIVLHEHMSFLLL</sequence>